<keyword evidence="2" id="KW-0540">Nuclease</keyword>
<gene>
    <name evidence="8" type="ORF">EM808_01365</name>
</gene>
<evidence type="ECO:0000256" key="3">
    <source>
        <dbReference type="ARBA" id="ARBA00022759"/>
    </source>
</evidence>
<evidence type="ECO:0000256" key="4">
    <source>
        <dbReference type="ARBA" id="ARBA00022801"/>
    </source>
</evidence>
<proteinExistence type="inferred from homology"/>
<feature type="domain" description="Endoribonuclease YicC-like N-terminal" evidence="6">
    <location>
        <begin position="2"/>
        <end position="156"/>
    </location>
</feature>
<evidence type="ECO:0000313" key="9">
    <source>
        <dbReference type="Proteomes" id="UP000288024"/>
    </source>
</evidence>
<dbReference type="Pfam" id="PF08340">
    <property type="entry name" value="YicC-like_C"/>
    <property type="match status" value="1"/>
</dbReference>
<dbReference type="GO" id="GO:0004521">
    <property type="term" value="F:RNA endonuclease activity"/>
    <property type="evidence" value="ECO:0007669"/>
    <property type="project" value="InterPro"/>
</dbReference>
<dbReference type="InterPro" id="IPR005229">
    <property type="entry name" value="YicC/YloC-like"/>
</dbReference>
<dbReference type="InterPro" id="IPR013527">
    <property type="entry name" value="YicC-like_N"/>
</dbReference>
<evidence type="ECO:0000256" key="1">
    <source>
        <dbReference type="ARBA" id="ARBA00001968"/>
    </source>
</evidence>
<sequence>MVKSMTGYGAGSRKGNGISISAEMKTVNHRFCEQIVRMPKQYLTLEDAVKKLISQYIHRGRAEVFITVDGEKAKNQKMVVDWQLLDEYYRVLEEMRARFIIKEPVSVSELLQNKDCFQLLDDPVNVEELEPMLLGAVKEAAIQLAAMREAEGRELKTNILALLQSVHQVTDKLKRLAPKVAESYRERLKAKLDSYTSGLVDESRLLTEVAIFAEKADINEELVRLYSHIHQFASIIEESEPVGRRLDFLLQEMNREVNTIGSKGNAADIASAVVDLKSSLEKMKEQVQNIE</sequence>
<evidence type="ECO:0000259" key="6">
    <source>
        <dbReference type="Pfam" id="PF03755"/>
    </source>
</evidence>
<dbReference type="AlphaFoldDB" id="A0A3S3SMV3"/>
<evidence type="ECO:0000256" key="2">
    <source>
        <dbReference type="ARBA" id="ARBA00022722"/>
    </source>
</evidence>
<dbReference type="InterPro" id="IPR013551">
    <property type="entry name" value="YicC-like_C"/>
</dbReference>
<comment type="caution">
    <text evidence="8">The sequence shown here is derived from an EMBL/GenBank/DDBJ whole genome shotgun (WGS) entry which is preliminary data.</text>
</comment>
<dbReference type="Pfam" id="PF03755">
    <property type="entry name" value="YicC-like_N"/>
    <property type="match status" value="1"/>
</dbReference>
<organism evidence="8 9">
    <name type="scientific">Niallia taxi</name>
    <dbReference type="NCBI Taxonomy" id="2499688"/>
    <lineage>
        <taxon>Bacteria</taxon>
        <taxon>Bacillati</taxon>
        <taxon>Bacillota</taxon>
        <taxon>Bacilli</taxon>
        <taxon>Bacillales</taxon>
        <taxon>Bacillaceae</taxon>
        <taxon>Niallia</taxon>
    </lineage>
</organism>
<accession>A0A3S3SMV3</accession>
<dbReference type="Proteomes" id="UP000288024">
    <property type="component" value="Unassembled WGS sequence"/>
</dbReference>
<keyword evidence="4" id="KW-0378">Hydrolase</keyword>
<dbReference type="NCBIfam" id="TIGR00255">
    <property type="entry name" value="YicC/YloC family endoribonuclease"/>
    <property type="match status" value="1"/>
</dbReference>
<dbReference type="PANTHER" id="PTHR30636:SF3">
    <property type="entry name" value="UPF0701 PROTEIN YICC"/>
    <property type="match status" value="1"/>
</dbReference>
<name>A0A3S3SMV3_9BACI</name>
<protein>
    <submittedName>
        <fullName evidence="8">YicC family protein</fullName>
    </submittedName>
</protein>
<keyword evidence="3" id="KW-0255">Endonuclease</keyword>
<evidence type="ECO:0000259" key="7">
    <source>
        <dbReference type="Pfam" id="PF08340"/>
    </source>
</evidence>
<dbReference type="PANTHER" id="PTHR30636">
    <property type="entry name" value="UPF0701 PROTEIN YICC"/>
    <property type="match status" value="1"/>
</dbReference>
<evidence type="ECO:0000313" key="8">
    <source>
        <dbReference type="EMBL" id="RVT67156.1"/>
    </source>
</evidence>
<dbReference type="RefSeq" id="WP_127734707.1">
    <property type="nucleotide sequence ID" value="NZ_JARMUX010000012.1"/>
</dbReference>
<dbReference type="EMBL" id="RZTZ01000001">
    <property type="protein sequence ID" value="RVT67156.1"/>
    <property type="molecule type" value="Genomic_DNA"/>
</dbReference>
<comment type="similarity">
    <text evidence="5">Belongs to the YicC/YloC family.</text>
</comment>
<feature type="domain" description="Endoribonuclease YicC-like C-terminal" evidence="7">
    <location>
        <begin position="174"/>
        <end position="291"/>
    </location>
</feature>
<evidence type="ECO:0000256" key="5">
    <source>
        <dbReference type="ARBA" id="ARBA00035648"/>
    </source>
</evidence>
<dbReference type="GO" id="GO:0016787">
    <property type="term" value="F:hydrolase activity"/>
    <property type="evidence" value="ECO:0007669"/>
    <property type="project" value="UniProtKB-KW"/>
</dbReference>
<comment type="cofactor">
    <cofactor evidence="1">
        <name>a divalent metal cation</name>
        <dbReference type="ChEBI" id="CHEBI:60240"/>
    </cofactor>
</comment>
<reference evidence="8 9" key="1">
    <citation type="submission" date="2019-01" db="EMBL/GenBank/DDBJ databases">
        <title>Bacillus sp. M5HDSG1-1, whole genome shotgun sequence.</title>
        <authorList>
            <person name="Tuo L."/>
        </authorList>
    </citation>
    <scope>NUCLEOTIDE SEQUENCE [LARGE SCALE GENOMIC DNA]</scope>
    <source>
        <strain evidence="8 9">M5HDSG1-1</strain>
    </source>
</reference>
<keyword evidence="9" id="KW-1185">Reference proteome</keyword>